<keyword evidence="2" id="KW-0808">Transferase</keyword>
<gene>
    <name evidence="2" type="ORF">I542_3456</name>
</gene>
<reference evidence="2 3" key="1">
    <citation type="submission" date="2013-12" db="EMBL/GenBank/DDBJ databases">
        <authorList>
            <person name="Zelazny A."/>
            <person name="Olivier K."/>
            <person name="Holland S."/>
            <person name="Lenaerts A."/>
            <person name="Ordway D."/>
            <person name="DeGroote M.A."/>
            <person name="Parker T."/>
            <person name="Sizemore C."/>
            <person name="Tallon L.J."/>
            <person name="Sadzewicz L.K."/>
            <person name="Sengamalay N."/>
            <person name="Fraser C.M."/>
            <person name="Hine E."/>
            <person name="Shefchek K.A."/>
            <person name="Das S.P."/>
            <person name="Tettelin H."/>
        </authorList>
    </citation>
    <scope>NUCLEOTIDE SEQUENCE [LARGE SCALE GENOMIC DNA]</scope>
    <source>
        <strain evidence="2 3">1948</strain>
    </source>
</reference>
<evidence type="ECO:0000313" key="2">
    <source>
        <dbReference type="EMBL" id="EUA63299.1"/>
    </source>
</evidence>
<comment type="caution">
    <text evidence="2">The sequence shown here is derived from an EMBL/GenBank/DDBJ whole genome shotgun (WGS) entry which is preliminary data.</text>
</comment>
<dbReference type="Pfam" id="PF03007">
    <property type="entry name" value="WS_DGAT_cat"/>
    <property type="match status" value="1"/>
</dbReference>
<keyword evidence="2" id="KW-0012">Acyltransferase</keyword>
<dbReference type="InterPro" id="IPR004255">
    <property type="entry name" value="O-acyltransferase_WSD1_N"/>
</dbReference>
<protein>
    <submittedName>
        <fullName evidence="2">Wax ester synthase-like Acyl-CoA acyltransferase domain protein</fullName>
    </submittedName>
</protein>
<organism evidence="2 3">
    <name type="scientific">Mycobacteroides abscessus 1948</name>
    <dbReference type="NCBI Taxonomy" id="1299323"/>
    <lineage>
        <taxon>Bacteria</taxon>
        <taxon>Bacillati</taxon>
        <taxon>Actinomycetota</taxon>
        <taxon>Actinomycetes</taxon>
        <taxon>Mycobacteriales</taxon>
        <taxon>Mycobacteriaceae</taxon>
        <taxon>Mycobacteroides</taxon>
        <taxon>Mycobacteroides abscessus</taxon>
    </lineage>
</organism>
<dbReference type="AlphaFoldDB" id="A0A829QM54"/>
<evidence type="ECO:0000313" key="3">
    <source>
        <dbReference type="Proteomes" id="UP000021210"/>
    </source>
</evidence>
<dbReference type="EMBL" id="JAOH01000002">
    <property type="protein sequence ID" value="EUA63299.1"/>
    <property type="molecule type" value="Genomic_DNA"/>
</dbReference>
<accession>A0A829QM54</accession>
<name>A0A829QM54_9MYCO</name>
<dbReference type="GO" id="GO:0004144">
    <property type="term" value="F:diacylglycerol O-acyltransferase activity"/>
    <property type="evidence" value="ECO:0007669"/>
    <property type="project" value="InterPro"/>
</dbReference>
<evidence type="ECO:0000259" key="1">
    <source>
        <dbReference type="Pfam" id="PF03007"/>
    </source>
</evidence>
<sequence>MAGMPFMPVSDSMFLIGETREHPFHVGGLQLFKPPVDAGPDYAEVFYEQLMSTTEVSSDFRKRPGQPLAVMGNLTWIVDDEVDWEYHVRRSALPRPAGCVSC</sequence>
<dbReference type="Proteomes" id="UP000021210">
    <property type="component" value="Unassembled WGS sequence"/>
</dbReference>
<dbReference type="GO" id="GO:0045017">
    <property type="term" value="P:glycerolipid biosynthetic process"/>
    <property type="evidence" value="ECO:0007669"/>
    <property type="project" value="InterPro"/>
</dbReference>
<feature type="domain" description="O-acyltransferase WSD1-like N-terminal" evidence="1">
    <location>
        <begin position="10"/>
        <end position="98"/>
    </location>
</feature>
<proteinExistence type="predicted"/>